<dbReference type="PANTHER" id="PTHR46849">
    <property type="entry name" value="RCC1 DOMAIN-CONTAINING PROTEIN 1"/>
    <property type="match status" value="1"/>
</dbReference>
<sequence length="274" mass="30730">MQYFGFGYNGFGQLIQQSSLHVTAIDTAVKIMNESTLGDDAVENDVSMVTSNWSSISICKGQEVHLQGFIHGKRNQKKSYSSAVPVLDILLTEEDLFILMNDGKSCKVIKYTSTLVEDKIMQIRRLKNSEGDVFEETGLQQITYGDTHMVAVTGRNEAGELEIKDDSYMIFKPFITNIIVKQVSCGIGDLYMWGWNESGQLGLPMKDPPGNDTERKFGMLGLPNKDPPNKEKETCPDSDTKKHSTDNEIKKDEYEKTQCSENAPNVKEEEMTVT</sequence>
<dbReference type="Pfam" id="PF00415">
    <property type="entry name" value="RCC1"/>
    <property type="match status" value="1"/>
</dbReference>
<organism evidence="2 3">
    <name type="scientific">Saccoglossus kowalevskii</name>
    <name type="common">Acorn worm</name>
    <dbReference type="NCBI Taxonomy" id="10224"/>
    <lineage>
        <taxon>Eukaryota</taxon>
        <taxon>Metazoa</taxon>
        <taxon>Hemichordata</taxon>
        <taxon>Enteropneusta</taxon>
        <taxon>Harrimaniidae</taxon>
        <taxon>Saccoglossus</taxon>
    </lineage>
</organism>
<reference evidence="3" key="1">
    <citation type="submission" date="2025-08" db="UniProtKB">
        <authorList>
            <consortium name="RefSeq"/>
        </authorList>
    </citation>
    <scope>IDENTIFICATION</scope>
    <source>
        <tissue evidence="3">Testes</tissue>
    </source>
</reference>
<dbReference type="Proteomes" id="UP000694865">
    <property type="component" value="Unplaced"/>
</dbReference>
<dbReference type="SUPFAM" id="SSF50985">
    <property type="entry name" value="RCC1/BLIP-II"/>
    <property type="match status" value="1"/>
</dbReference>
<feature type="compositionally biased region" description="Basic and acidic residues" evidence="1">
    <location>
        <begin position="227"/>
        <end position="258"/>
    </location>
</feature>
<dbReference type="GeneID" id="102805542"/>
<evidence type="ECO:0000313" key="2">
    <source>
        <dbReference type="Proteomes" id="UP000694865"/>
    </source>
</evidence>
<dbReference type="InterPro" id="IPR000408">
    <property type="entry name" value="Reg_chr_condens"/>
</dbReference>
<dbReference type="InterPro" id="IPR052830">
    <property type="entry name" value="RCC1_domain-containing"/>
</dbReference>
<dbReference type="PANTHER" id="PTHR46849:SF1">
    <property type="entry name" value="RCC1 DOMAIN-CONTAINING PROTEIN 1"/>
    <property type="match status" value="1"/>
</dbReference>
<feature type="region of interest" description="Disordered" evidence="1">
    <location>
        <begin position="203"/>
        <end position="274"/>
    </location>
</feature>
<keyword evidence="2" id="KW-1185">Reference proteome</keyword>
<dbReference type="RefSeq" id="XP_006817573.1">
    <property type="nucleotide sequence ID" value="XM_006817510.1"/>
</dbReference>
<gene>
    <name evidence="3" type="primary">LOC102805542</name>
</gene>
<evidence type="ECO:0000256" key="1">
    <source>
        <dbReference type="SAM" id="MobiDB-lite"/>
    </source>
</evidence>
<name>A0ABM0MC32_SACKO</name>
<protein>
    <submittedName>
        <fullName evidence="3">Uncharacterized protein LOC102805542</fullName>
    </submittedName>
</protein>
<dbReference type="InterPro" id="IPR009091">
    <property type="entry name" value="RCC1/BLIP-II"/>
</dbReference>
<proteinExistence type="predicted"/>
<evidence type="ECO:0000313" key="3">
    <source>
        <dbReference type="RefSeq" id="XP_006817573.1"/>
    </source>
</evidence>
<dbReference type="Gene3D" id="2.130.10.30">
    <property type="entry name" value="Regulator of chromosome condensation 1/beta-lactamase-inhibitor protein II"/>
    <property type="match status" value="1"/>
</dbReference>
<accession>A0ABM0MC32</accession>